<dbReference type="Proteomes" id="UP000800094">
    <property type="component" value="Unassembled WGS sequence"/>
</dbReference>
<gene>
    <name evidence="1" type="ORF">BU26DRAFT_348024</name>
</gene>
<protein>
    <submittedName>
        <fullName evidence="1">Uncharacterized protein</fullName>
    </submittedName>
</protein>
<sequence length="246" mass="27840">MGVAWEEALQYFKPTSEAQQEIRSREILTAFYWLSRLLNLRRLPEGFEQLIRVRKARLTFPAFTMPRRLSRHPPLPPDYSHLPPILPPDPEPNENALKTFALSRGSAGTPLSYPQMGCAGLPKRYSSGRSSPKEDIPRGAWQPFMACVGEAFGAPTVEPANFNTMHDDRVISHPVPCSHANTKFSWAVWDRDFEREGSTGWWDDYDDILCVVPRKEEMQGLWGTAWLGAKIVESVYMGACEAADKT</sequence>
<dbReference type="EMBL" id="ML987197">
    <property type="protein sequence ID" value="KAF2247435.1"/>
    <property type="molecule type" value="Genomic_DNA"/>
</dbReference>
<evidence type="ECO:0000313" key="2">
    <source>
        <dbReference type="Proteomes" id="UP000800094"/>
    </source>
</evidence>
<proteinExistence type="predicted"/>
<dbReference type="GeneID" id="54575736"/>
<dbReference type="AlphaFoldDB" id="A0A6A6IA38"/>
<reference evidence="1" key="1">
    <citation type="journal article" date="2020" name="Stud. Mycol.">
        <title>101 Dothideomycetes genomes: a test case for predicting lifestyles and emergence of pathogens.</title>
        <authorList>
            <person name="Haridas S."/>
            <person name="Albert R."/>
            <person name="Binder M."/>
            <person name="Bloem J."/>
            <person name="Labutti K."/>
            <person name="Salamov A."/>
            <person name="Andreopoulos B."/>
            <person name="Baker S."/>
            <person name="Barry K."/>
            <person name="Bills G."/>
            <person name="Bluhm B."/>
            <person name="Cannon C."/>
            <person name="Castanera R."/>
            <person name="Culley D."/>
            <person name="Daum C."/>
            <person name="Ezra D."/>
            <person name="Gonzalez J."/>
            <person name="Henrissat B."/>
            <person name="Kuo A."/>
            <person name="Liang C."/>
            <person name="Lipzen A."/>
            <person name="Lutzoni F."/>
            <person name="Magnuson J."/>
            <person name="Mondo S."/>
            <person name="Nolan M."/>
            <person name="Ohm R."/>
            <person name="Pangilinan J."/>
            <person name="Park H.-J."/>
            <person name="Ramirez L."/>
            <person name="Alfaro M."/>
            <person name="Sun H."/>
            <person name="Tritt A."/>
            <person name="Yoshinaga Y."/>
            <person name="Zwiers L.-H."/>
            <person name="Turgeon B."/>
            <person name="Goodwin S."/>
            <person name="Spatafora J."/>
            <person name="Crous P."/>
            <person name="Grigoriev I."/>
        </authorList>
    </citation>
    <scope>NUCLEOTIDE SEQUENCE</scope>
    <source>
        <strain evidence="1">CBS 122368</strain>
    </source>
</reference>
<keyword evidence="2" id="KW-1185">Reference proteome</keyword>
<organism evidence="1 2">
    <name type="scientific">Trematosphaeria pertusa</name>
    <dbReference type="NCBI Taxonomy" id="390896"/>
    <lineage>
        <taxon>Eukaryota</taxon>
        <taxon>Fungi</taxon>
        <taxon>Dikarya</taxon>
        <taxon>Ascomycota</taxon>
        <taxon>Pezizomycotina</taxon>
        <taxon>Dothideomycetes</taxon>
        <taxon>Pleosporomycetidae</taxon>
        <taxon>Pleosporales</taxon>
        <taxon>Massarineae</taxon>
        <taxon>Trematosphaeriaceae</taxon>
        <taxon>Trematosphaeria</taxon>
    </lineage>
</organism>
<name>A0A6A6IA38_9PLEO</name>
<accession>A0A6A6IA38</accession>
<dbReference type="RefSeq" id="XP_033682439.1">
    <property type="nucleotide sequence ID" value="XM_033822406.1"/>
</dbReference>
<evidence type="ECO:0000313" key="1">
    <source>
        <dbReference type="EMBL" id="KAF2247435.1"/>
    </source>
</evidence>